<dbReference type="InterPro" id="IPR002909">
    <property type="entry name" value="IPT_dom"/>
</dbReference>
<feature type="compositionally biased region" description="Low complexity" evidence="2">
    <location>
        <begin position="334"/>
        <end position="351"/>
    </location>
</feature>
<dbReference type="STRING" id="307972.A0A2G8LDI6"/>
<evidence type="ECO:0000256" key="2">
    <source>
        <dbReference type="SAM" id="MobiDB-lite"/>
    </source>
</evidence>
<dbReference type="SUPFAM" id="SSF48403">
    <property type="entry name" value="Ankyrin repeat"/>
    <property type="match status" value="1"/>
</dbReference>
<name>A0A2G8LDI6_STIJA</name>
<feature type="domain" description="IPT/TIG" evidence="3">
    <location>
        <begin position="15"/>
        <end position="71"/>
    </location>
</feature>
<feature type="compositionally biased region" description="Polar residues" evidence="2">
    <location>
        <begin position="356"/>
        <end position="368"/>
    </location>
</feature>
<keyword evidence="5" id="KW-1185">Reference proteome</keyword>
<sequence>MEWGGIKVLVAGPWSTSSAEYSCVFDSFAVPASLIQPGLLRCFCPAHEKGLVPLHVTCNGSVISKSVLFEYKARRAAKTQQDSTKQQQQQEWIELDDKQFQMALLETLEQIERRLCHGSPQVTQQGTSGLCNSHLSFEERVVIICEKLMQITPPDGLVLTRDQIPRGMTLLHHAAALGYANLIKTLRKWRELRGCLIMELEINPLNIDDHSCTPIMWACALGHKDAALRLYEWNPKCLRMSDRLHRLPIGMSRARGHISLADCLEKMDHQNSNQSAQNSQISQPIEIPTSLSQLPSFMISSPANKTPDSSSRNDFSPAGNENISPSSGVLSQLSVSPRSQGGSSPQSHPSPRMSPVGTSDTSEGSIPTSLYDDLQALLDMDREMDLPPGQGGMFGGSGLFKVPPPPPTPSTSSLSGSADTNRPSTSRKGKPDGFSGARESAWEELDRKRAENIALSLEKLKKMFAQDSGDDIMEEAQKPARTVFDFS</sequence>
<reference evidence="4 5" key="1">
    <citation type="journal article" date="2017" name="PLoS Biol.">
        <title>The sea cucumber genome provides insights into morphological evolution and visceral regeneration.</title>
        <authorList>
            <person name="Zhang X."/>
            <person name="Sun L."/>
            <person name="Yuan J."/>
            <person name="Sun Y."/>
            <person name="Gao Y."/>
            <person name="Zhang L."/>
            <person name="Li S."/>
            <person name="Dai H."/>
            <person name="Hamel J.F."/>
            <person name="Liu C."/>
            <person name="Yu Y."/>
            <person name="Liu S."/>
            <person name="Lin W."/>
            <person name="Guo K."/>
            <person name="Jin S."/>
            <person name="Xu P."/>
            <person name="Storey K.B."/>
            <person name="Huan P."/>
            <person name="Zhang T."/>
            <person name="Zhou Y."/>
            <person name="Zhang J."/>
            <person name="Lin C."/>
            <person name="Li X."/>
            <person name="Xing L."/>
            <person name="Huo D."/>
            <person name="Sun M."/>
            <person name="Wang L."/>
            <person name="Mercier A."/>
            <person name="Li F."/>
            <person name="Yang H."/>
            <person name="Xiang J."/>
        </authorList>
    </citation>
    <scope>NUCLEOTIDE SEQUENCE [LARGE SCALE GENOMIC DNA]</scope>
    <source>
        <strain evidence="4">Shaxun</strain>
        <tissue evidence="4">Muscle</tissue>
    </source>
</reference>
<feature type="compositionally biased region" description="Polar residues" evidence="2">
    <location>
        <begin position="297"/>
        <end position="333"/>
    </location>
</feature>
<dbReference type="Gene3D" id="1.25.40.20">
    <property type="entry name" value="Ankyrin repeat-containing domain"/>
    <property type="match status" value="1"/>
</dbReference>
<dbReference type="GO" id="GO:0005634">
    <property type="term" value="C:nucleus"/>
    <property type="evidence" value="ECO:0007669"/>
    <property type="project" value="TreeGrafter"/>
</dbReference>
<dbReference type="OrthoDB" id="407555at2759"/>
<dbReference type="Pfam" id="PF01833">
    <property type="entry name" value="TIG"/>
    <property type="match status" value="1"/>
</dbReference>
<dbReference type="InterPro" id="IPR013783">
    <property type="entry name" value="Ig-like_fold"/>
</dbReference>
<keyword evidence="1" id="KW-0040">ANK repeat</keyword>
<dbReference type="PANTHER" id="PTHR23335:SF1">
    <property type="entry name" value="CALMODULIN-BINDING TRANSCRIPTION ACTIVATOR, ISOFORM F"/>
    <property type="match status" value="1"/>
</dbReference>
<evidence type="ECO:0000313" key="4">
    <source>
        <dbReference type="EMBL" id="PIK58328.1"/>
    </source>
</evidence>
<evidence type="ECO:0000256" key="1">
    <source>
        <dbReference type="ARBA" id="ARBA00023043"/>
    </source>
</evidence>
<accession>A0A2G8LDI6</accession>
<dbReference type="Gene3D" id="2.60.40.10">
    <property type="entry name" value="Immunoglobulins"/>
    <property type="match status" value="1"/>
</dbReference>
<dbReference type="InterPro" id="IPR036770">
    <property type="entry name" value="Ankyrin_rpt-contain_sf"/>
</dbReference>
<proteinExistence type="predicted"/>
<dbReference type="PANTHER" id="PTHR23335">
    <property type="entry name" value="CALMODULIN-BINDING TRANSCRIPTION ACTIVATOR CAMTA"/>
    <property type="match status" value="1"/>
</dbReference>
<dbReference type="GO" id="GO:0006357">
    <property type="term" value="P:regulation of transcription by RNA polymerase II"/>
    <property type="evidence" value="ECO:0007669"/>
    <property type="project" value="TreeGrafter"/>
</dbReference>
<feature type="compositionally biased region" description="Gly residues" evidence="2">
    <location>
        <begin position="389"/>
        <end position="398"/>
    </location>
</feature>
<organism evidence="4 5">
    <name type="scientific">Stichopus japonicus</name>
    <name type="common">Sea cucumber</name>
    <dbReference type="NCBI Taxonomy" id="307972"/>
    <lineage>
        <taxon>Eukaryota</taxon>
        <taxon>Metazoa</taxon>
        <taxon>Echinodermata</taxon>
        <taxon>Eleutherozoa</taxon>
        <taxon>Echinozoa</taxon>
        <taxon>Holothuroidea</taxon>
        <taxon>Aspidochirotacea</taxon>
        <taxon>Aspidochirotida</taxon>
        <taxon>Stichopodidae</taxon>
        <taxon>Apostichopus</taxon>
    </lineage>
</organism>
<feature type="region of interest" description="Disordered" evidence="2">
    <location>
        <begin position="297"/>
        <end position="368"/>
    </location>
</feature>
<dbReference type="SUPFAM" id="SSF81296">
    <property type="entry name" value="E set domains"/>
    <property type="match status" value="1"/>
</dbReference>
<evidence type="ECO:0000259" key="3">
    <source>
        <dbReference type="Pfam" id="PF01833"/>
    </source>
</evidence>
<protein>
    <submittedName>
        <fullName evidence="4">Putative calmodulin-binding transcription activator 1</fullName>
    </submittedName>
</protein>
<dbReference type="AlphaFoldDB" id="A0A2G8LDI6"/>
<dbReference type="EMBL" id="MRZV01000116">
    <property type="protein sequence ID" value="PIK58328.1"/>
    <property type="molecule type" value="Genomic_DNA"/>
</dbReference>
<comment type="caution">
    <text evidence="4">The sequence shown here is derived from an EMBL/GenBank/DDBJ whole genome shotgun (WGS) entry which is preliminary data.</text>
</comment>
<evidence type="ECO:0000313" key="5">
    <source>
        <dbReference type="Proteomes" id="UP000230750"/>
    </source>
</evidence>
<dbReference type="GO" id="GO:0003690">
    <property type="term" value="F:double-stranded DNA binding"/>
    <property type="evidence" value="ECO:0007669"/>
    <property type="project" value="TreeGrafter"/>
</dbReference>
<dbReference type="InterPro" id="IPR014756">
    <property type="entry name" value="Ig_E-set"/>
</dbReference>
<feature type="compositionally biased region" description="Polar residues" evidence="2">
    <location>
        <begin position="414"/>
        <end position="426"/>
    </location>
</feature>
<dbReference type="GO" id="GO:0003712">
    <property type="term" value="F:transcription coregulator activity"/>
    <property type="evidence" value="ECO:0007669"/>
    <property type="project" value="TreeGrafter"/>
</dbReference>
<gene>
    <name evidence="4" type="ORF">BSL78_04769</name>
</gene>
<dbReference type="Proteomes" id="UP000230750">
    <property type="component" value="Unassembled WGS sequence"/>
</dbReference>
<feature type="region of interest" description="Disordered" evidence="2">
    <location>
        <begin position="383"/>
        <end position="444"/>
    </location>
</feature>